<sequence>MGSDGDWETALKNACSGLDSLGIGTEAAKNKLKELAW</sequence>
<proteinExistence type="predicted"/>
<organism evidence="1">
    <name type="scientific">Siphoviridae sp. ctWhx86</name>
    <dbReference type="NCBI Taxonomy" id="2826362"/>
    <lineage>
        <taxon>Viruses</taxon>
        <taxon>Duplodnaviria</taxon>
        <taxon>Heunggongvirae</taxon>
        <taxon>Uroviricota</taxon>
        <taxon>Caudoviricetes</taxon>
    </lineage>
</organism>
<evidence type="ECO:0000313" key="1">
    <source>
        <dbReference type="EMBL" id="DAE20831.1"/>
    </source>
</evidence>
<name>A0A8S5QNI2_9CAUD</name>
<accession>A0A8S5QNI2</accession>
<reference evidence="1" key="1">
    <citation type="journal article" date="2021" name="Proc. Natl. Acad. Sci. U.S.A.">
        <title>A Catalog of Tens of Thousands of Viruses from Human Metagenomes Reveals Hidden Associations with Chronic Diseases.</title>
        <authorList>
            <person name="Tisza M.J."/>
            <person name="Buck C.B."/>
        </authorList>
    </citation>
    <scope>NUCLEOTIDE SEQUENCE</scope>
    <source>
        <strain evidence="1">CtWhx86</strain>
    </source>
</reference>
<dbReference type="EMBL" id="BK015702">
    <property type="protein sequence ID" value="DAE20831.1"/>
    <property type="molecule type" value="Genomic_DNA"/>
</dbReference>
<protein>
    <submittedName>
        <fullName evidence="1">Uncharacterized protein</fullName>
    </submittedName>
</protein>